<dbReference type="InterPro" id="IPR011554">
    <property type="entry name" value="HMG_CoA_synthase_prok"/>
</dbReference>
<dbReference type="SUPFAM" id="SSF53901">
    <property type="entry name" value="Thiolase-like"/>
    <property type="match status" value="2"/>
</dbReference>
<feature type="domain" description="Hydroxymethylglutaryl-coenzyme A synthase C-terminal" evidence="6">
    <location>
        <begin position="253"/>
        <end position="353"/>
    </location>
</feature>
<feature type="domain" description="Hydroxymethylglutaryl-coenzyme A synthase N-terminal" evidence="5">
    <location>
        <begin position="2"/>
        <end position="165"/>
    </location>
</feature>
<dbReference type="GO" id="GO:0006084">
    <property type="term" value="P:acetyl-CoA metabolic process"/>
    <property type="evidence" value="ECO:0007669"/>
    <property type="project" value="InterPro"/>
</dbReference>
<accession>A0A1N6I251</accession>
<evidence type="ECO:0000256" key="3">
    <source>
        <dbReference type="PIRSR" id="PIRSR611554-1"/>
    </source>
</evidence>
<feature type="active site" description="Proton donor/acceptor" evidence="3">
    <location>
        <position position="79"/>
    </location>
</feature>
<dbReference type="STRING" id="28230.SAMN05878443_2251"/>
<dbReference type="NCBIfam" id="TIGR01835">
    <property type="entry name" value="HMG-CoA-S_prok"/>
    <property type="match status" value="1"/>
</dbReference>
<dbReference type="InterPro" id="IPR016039">
    <property type="entry name" value="Thiolase-like"/>
</dbReference>
<dbReference type="CDD" id="cd00827">
    <property type="entry name" value="init_cond_enzymes"/>
    <property type="match status" value="1"/>
</dbReference>
<evidence type="ECO:0000256" key="4">
    <source>
        <dbReference type="PIRSR" id="PIRSR611554-2"/>
    </source>
</evidence>
<evidence type="ECO:0000259" key="6">
    <source>
        <dbReference type="Pfam" id="PF08540"/>
    </source>
</evidence>
<dbReference type="Gene3D" id="3.40.47.10">
    <property type="match status" value="2"/>
</dbReference>
<evidence type="ECO:0000259" key="5">
    <source>
        <dbReference type="Pfam" id="PF01154"/>
    </source>
</evidence>
<keyword evidence="8" id="KW-1185">Reference proteome</keyword>
<comment type="similarity">
    <text evidence="1">Belongs to the thiolase-like superfamily. HMG-CoA synthase family.</text>
</comment>
<feature type="binding site" evidence="4">
    <location>
        <position position="242"/>
    </location>
    <ligand>
        <name>(3S)-3-hydroxy-3-methylglutaryl-CoA</name>
        <dbReference type="ChEBI" id="CHEBI:43074"/>
    </ligand>
</feature>
<feature type="binding site" evidence="4">
    <location>
        <position position="143"/>
    </location>
    <ligand>
        <name>(3S)-3-hydroxy-3-methylglutaryl-CoA</name>
        <dbReference type="ChEBI" id="CHEBI:43074"/>
    </ligand>
</feature>
<feature type="active site" description="Acyl-thioester intermediate" evidence="3">
    <location>
        <position position="111"/>
    </location>
</feature>
<evidence type="ECO:0000313" key="7">
    <source>
        <dbReference type="EMBL" id="SIO26102.1"/>
    </source>
</evidence>
<dbReference type="AlphaFoldDB" id="A0A1N6I251"/>
<dbReference type="InterPro" id="IPR013528">
    <property type="entry name" value="HMG_CoA_synth_N"/>
</dbReference>
<evidence type="ECO:0000256" key="1">
    <source>
        <dbReference type="ARBA" id="ARBA00007061"/>
    </source>
</evidence>
<dbReference type="EMBL" id="FSRN01000001">
    <property type="protein sequence ID" value="SIO26102.1"/>
    <property type="molecule type" value="Genomic_DNA"/>
</dbReference>
<dbReference type="Proteomes" id="UP000184758">
    <property type="component" value="Unassembled WGS sequence"/>
</dbReference>
<dbReference type="PANTHER" id="PTHR43323">
    <property type="entry name" value="3-HYDROXY-3-METHYLGLUTARYL COENZYME A SYNTHASE"/>
    <property type="match status" value="1"/>
</dbReference>
<evidence type="ECO:0000313" key="8">
    <source>
        <dbReference type="Proteomes" id="UP000184758"/>
    </source>
</evidence>
<dbReference type="Pfam" id="PF01154">
    <property type="entry name" value="HMG_CoA_synt_N"/>
    <property type="match status" value="1"/>
</dbReference>
<dbReference type="InterPro" id="IPR013746">
    <property type="entry name" value="HMG_CoA_synt_C_dom"/>
</dbReference>
<dbReference type="OrthoDB" id="9769523at2"/>
<dbReference type="PANTHER" id="PTHR43323:SF2">
    <property type="entry name" value="HYDROXYMETHYLGLUTARYL-COA SYNTHASE"/>
    <property type="match status" value="1"/>
</dbReference>
<name>A0A1N6I251_9LACT</name>
<feature type="active site" description="Proton donor/acceptor" evidence="3">
    <location>
        <position position="233"/>
    </location>
</feature>
<dbReference type="eggNOG" id="COG3425">
    <property type="taxonomic scope" value="Bacteria"/>
</dbReference>
<feature type="binding site" evidence="4">
    <location>
        <position position="275"/>
    </location>
    <ligand>
        <name>(3S)-3-hydroxy-3-methylglutaryl-CoA</name>
        <dbReference type="ChEBI" id="CHEBI:43074"/>
    </ligand>
</feature>
<dbReference type="GO" id="GO:0004421">
    <property type="term" value="F:hydroxymethylglutaryl-CoA synthase activity"/>
    <property type="evidence" value="ECO:0007669"/>
    <property type="project" value="InterPro"/>
</dbReference>
<sequence>MKIGIDKIGFYAPHLYVDMNKLAAARNVEPEKFTIGIGQEKMAVAPITQDPVTLAANAALIILDEEDRAKIDFVIFGTESGIDNSKSGAVYVHRLLGLNPNARSVEVKQACYGATAGIQMAKGHIALNPDSRVLVLASDIARYGLNTAGEATQGAGAVAMVISADPKILALEDQSAYLTADIMDFWRPIYSDFAFVDGKFSNEQYVLFFKTVWEQYKTKTNLGLNDFEAICFHLPYTKIGLKALRTILEEASEESQERLLANYQSSTLYNRNVGNIYTGSLYLSLVSLLEQSEQFKSGSRIGLFSYGSGAVGEFFTGILQPNYQEYLYSEKHAELFASRTEVSIEEYEKMFQQTVPVDGSTAVFGSTNDPAPIQLKGIKDNMRQYENKTN</sequence>
<protein>
    <submittedName>
        <fullName evidence="7">Hydroxymethylglutaryl-CoA synthase</fullName>
    </submittedName>
</protein>
<reference evidence="8" key="1">
    <citation type="submission" date="2016-11" db="EMBL/GenBank/DDBJ databases">
        <authorList>
            <person name="Varghese N."/>
            <person name="Submissions S."/>
        </authorList>
    </citation>
    <scope>NUCLEOTIDE SEQUENCE [LARGE SCALE GENOMIC DNA]</scope>
    <source>
        <strain evidence="8">313</strain>
    </source>
</reference>
<keyword evidence="2" id="KW-0808">Transferase</keyword>
<gene>
    <name evidence="7" type="ORF">SAMN05878443_2251</name>
</gene>
<organism evidence="7 8">
    <name type="scientific">Carnobacterium alterfunditum</name>
    <dbReference type="NCBI Taxonomy" id="28230"/>
    <lineage>
        <taxon>Bacteria</taxon>
        <taxon>Bacillati</taxon>
        <taxon>Bacillota</taxon>
        <taxon>Bacilli</taxon>
        <taxon>Lactobacillales</taxon>
        <taxon>Carnobacteriaceae</taxon>
        <taxon>Carnobacterium</taxon>
    </lineage>
</organism>
<proteinExistence type="inferred from homology"/>
<dbReference type="Pfam" id="PF08540">
    <property type="entry name" value="HMG_CoA_synt_C"/>
    <property type="match status" value="1"/>
</dbReference>
<evidence type="ECO:0000256" key="2">
    <source>
        <dbReference type="ARBA" id="ARBA00022679"/>
    </source>
</evidence>
<dbReference type="RefSeq" id="WP_034546208.1">
    <property type="nucleotide sequence ID" value="NZ_FSRN01000001.1"/>
</dbReference>